<reference evidence="1" key="1">
    <citation type="submission" date="2018-02" db="EMBL/GenBank/DDBJ databases">
        <title>The genomes of Aspergillus section Nigri reveals drivers in fungal speciation.</title>
        <authorList>
            <consortium name="DOE Joint Genome Institute"/>
            <person name="Vesth T.C."/>
            <person name="Nybo J."/>
            <person name="Theobald S."/>
            <person name="Brandl J."/>
            <person name="Frisvad J.C."/>
            <person name="Nielsen K.F."/>
            <person name="Lyhne E.K."/>
            <person name="Kogle M.E."/>
            <person name="Kuo A."/>
            <person name="Riley R."/>
            <person name="Clum A."/>
            <person name="Nolan M."/>
            <person name="Lipzen A."/>
            <person name="Salamov A."/>
            <person name="Henrissat B."/>
            <person name="Wiebenga A."/>
            <person name="De vries R.P."/>
            <person name="Grigoriev I.V."/>
            <person name="Mortensen U.H."/>
            <person name="Andersen M.R."/>
            <person name="Baker S.E."/>
        </authorList>
    </citation>
    <scope>NUCLEOTIDE SEQUENCE</scope>
    <source>
        <strain evidence="1">CBS 621.78</strain>
    </source>
</reference>
<keyword evidence="2" id="KW-1185">Reference proteome</keyword>
<name>A0ACD1GAD4_9EURO</name>
<dbReference type="EMBL" id="KZ825339">
    <property type="protein sequence ID" value="RAH46227.1"/>
    <property type="molecule type" value="Genomic_DNA"/>
</dbReference>
<organism evidence="1 2">
    <name type="scientific">Aspergillus brunneoviolaceus CBS 621.78</name>
    <dbReference type="NCBI Taxonomy" id="1450534"/>
    <lineage>
        <taxon>Eukaryota</taxon>
        <taxon>Fungi</taxon>
        <taxon>Dikarya</taxon>
        <taxon>Ascomycota</taxon>
        <taxon>Pezizomycotina</taxon>
        <taxon>Eurotiomycetes</taxon>
        <taxon>Eurotiomycetidae</taxon>
        <taxon>Eurotiales</taxon>
        <taxon>Aspergillaceae</taxon>
        <taxon>Aspergillus</taxon>
        <taxon>Aspergillus subgen. Circumdati</taxon>
    </lineage>
</organism>
<proteinExistence type="predicted"/>
<protein>
    <submittedName>
        <fullName evidence="1">Uncharacterized protein</fullName>
    </submittedName>
</protein>
<evidence type="ECO:0000313" key="1">
    <source>
        <dbReference type="EMBL" id="RAH46227.1"/>
    </source>
</evidence>
<dbReference type="Proteomes" id="UP000249057">
    <property type="component" value="Unassembled WGS sequence"/>
</dbReference>
<sequence length="193" mass="22646">MKCICQHKATEKHLKLWSTTKALVLARLFFWKHGRTLQKSFRGLVRGLLHSLLSQWLELIPLLFPRQWQAALSGLRPVIDDDHEVFDAFRKLRETDSVYRDQVHMNESLKDWISCRSADVKICVASREDIDLQEAFKTGPMLRLHEVIHEDILSFVQHRLSSSELYPKMGTSDQRQRLETEIAYKSEGVFLWV</sequence>
<accession>A0ACD1GAD4</accession>
<gene>
    <name evidence="1" type="ORF">BO95DRAFT_463282</name>
</gene>
<evidence type="ECO:0000313" key="2">
    <source>
        <dbReference type="Proteomes" id="UP000249057"/>
    </source>
</evidence>